<dbReference type="InterPro" id="IPR003713">
    <property type="entry name" value="FliS"/>
</dbReference>
<dbReference type="SUPFAM" id="SSF101116">
    <property type="entry name" value="Flagellar export chaperone FliS"/>
    <property type="match status" value="1"/>
</dbReference>
<dbReference type="Gene3D" id="1.20.120.340">
    <property type="entry name" value="Flagellar protein FliS"/>
    <property type="match status" value="1"/>
</dbReference>
<dbReference type="CDD" id="cd16098">
    <property type="entry name" value="FliS"/>
    <property type="match status" value="1"/>
</dbReference>
<comment type="similarity">
    <text evidence="2 6">Belongs to the FliS family.</text>
</comment>
<dbReference type="NCBIfam" id="TIGR00208">
    <property type="entry name" value="fliS"/>
    <property type="match status" value="1"/>
</dbReference>
<dbReference type="InterPro" id="IPR036584">
    <property type="entry name" value="FliS_sf"/>
</dbReference>
<dbReference type="GO" id="GO:0005829">
    <property type="term" value="C:cytosol"/>
    <property type="evidence" value="ECO:0007669"/>
    <property type="project" value="UniProtKB-SubCell"/>
</dbReference>
<sequence>MSGFANFGARAYASVGVETGVSVSTPHELILMLYDGALESLRLAIGCITANDPIGRAKAVSRAARIIDEGLRASLDHKSGGDIALQLDRLYDYMCRRILQGSTDNDAAPLEEIAEMIDGLRSSWLAIEPGAHAAA</sequence>
<dbReference type="GO" id="GO:0071973">
    <property type="term" value="P:bacterial-type flagellum-dependent cell motility"/>
    <property type="evidence" value="ECO:0007669"/>
    <property type="project" value="TreeGrafter"/>
</dbReference>
<evidence type="ECO:0000256" key="4">
    <source>
        <dbReference type="ARBA" id="ARBA00022795"/>
    </source>
</evidence>
<keyword evidence="7" id="KW-0969">Cilium</keyword>
<evidence type="ECO:0000256" key="3">
    <source>
        <dbReference type="ARBA" id="ARBA00022490"/>
    </source>
</evidence>
<evidence type="ECO:0000256" key="2">
    <source>
        <dbReference type="ARBA" id="ARBA00008787"/>
    </source>
</evidence>
<keyword evidence="5" id="KW-0143">Chaperone</keyword>
<reference evidence="7 8" key="1">
    <citation type="submission" date="2020-07" db="EMBL/GenBank/DDBJ databases">
        <title>Genomic Encyclopedia of Type Strains, Phase IV (KMG-V): Genome sequencing to study the core and pangenomes of soil and plant-associated prokaryotes.</title>
        <authorList>
            <person name="Whitman W."/>
        </authorList>
    </citation>
    <scope>NUCLEOTIDE SEQUENCE [LARGE SCALE GENOMIC DNA]</scope>
    <source>
        <strain evidence="7 8">SAS40</strain>
    </source>
</reference>
<evidence type="ECO:0000256" key="6">
    <source>
        <dbReference type="PIRNR" id="PIRNR039090"/>
    </source>
</evidence>
<keyword evidence="3 6" id="KW-0963">Cytoplasm</keyword>
<dbReference type="EMBL" id="JACBYR010000003">
    <property type="protein sequence ID" value="NYE85721.1"/>
    <property type="molecule type" value="Genomic_DNA"/>
</dbReference>
<dbReference type="PIRSF" id="PIRSF039090">
    <property type="entry name" value="Flis"/>
    <property type="match status" value="1"/>
</dbReference>
<keyword evidence="7" id="KW-0966">Cell projection</keyword>
<comment type="caution">
    <text evidence="7">The sequence shown here is derived from an EMBL/GenBank/DDBJ whole genome shotgun (WGS) entry which is preliminary data.</text>
</comment>
<keyword evidence="4 6" id="KW-1005">Bacterial flagellum biogenesis</keyword>
<evidence type="ECO:0000313" key="8">
    <source>
        <dbReference type="Proteomes" id="UP000542125"/>
    </source>
</evidence>
<comment type="subcellular location">
    <subcellularLocation>
        <location evidence="1 6">Cytoplasm</location>
        <location evidence="1 6">Cytosol</location>
    </subcellularLocation>
</comment>
<gene>
    <name evidence="7" type="ORF">FHW18_005040</name>
</gene>
<organism evidence="7 8">
    <name type="scientific">Pigmentiphaga litoralis</name>
    <dbReference type="NCBI Taxonomy" id="516702"/>
    <lineage>
        <taxon>Bacteria</taxon>
        <taxon>Pseudomonadati</taxon>
        <taxon>Pseudomonadota</taxon>
        <taxon>Betaproteobacteria</taxon>
        <taxon>Burkholderiales</taxon>
        <taxon>Alcaligenaceae</taxon>
        <taxon>Pigmentiphaga</taxon>
    </lineage>
</organism>
<dbReference type="PANTHER" id="PTHR34773">
    <property type="entry name" value="FLAGELLAR SECRETION CHAPERONE FLIS"/>
    <property type="match status" value="1"/>
</dbReference>
<dbReference type="Pfam" id="PF02561">
    <property type="entry name" value="FliS"/>
    <property type="match status" value="1"/>
</dbReference>
<dbReference type="AlphaFoldDB" id="A0A7Y9IYY5"/>
<protein>
    <recommendedName>
        <fullName evidence="6">Flagellar secretion chaperone FliS</fullName>
    </recommendedName>
</protein>
<dbReference type="GO" id="GO:0044780">
    <property type="term" value="P:bacterial-type flagellum assembly"/>
    <property type="evidence" value="ECO:0007669"/>
    <property type="project" value="InterPro"/>
</dbReference>
<evidence type="ECO:0000256" key="1">
    <source>
        <dbReference type="ARBA" id="ARBA00004514"/>
    </source>
</evidence>
<dbReference type="PANTHER" id="PTHR34773:SF1">
    <property type="entry name" value="FLAGELLAR SECRETION CHAPERONE FLIS"/>
    <property type="match status" value="1"/>
</dbReference>
<evidence type="ECO:0000256" key="5">
    <source>
        <dbReference type="ARBA" id="ARBA00023186"/>
    </source>
</evidence>
<keyword evidence="7" id="KW-0282">Flagellum</keyword>
<accession>A0A7Y9IYY5</accession>
<proteinExistence type="inferred from homology"/>
<dbReference type="RefSeq" id="WP_179590064.1">
    <property type="nucleotide sequence ID" value="NZ_JACBYR010000003.1"/>
</dbReference>
<name>A0A7Y9IYY5_9BURK</name>
<dbReference type="Proteomes" id="UP000542125">
    <property type="component" value="Unassembled WGS sequence"/>
</dbReference>
<evidence type="ECO:0000313" key="7">
    <source>
        <dbReference type="EMBL" id="NYE85721.1"/>
    </source>
</evidence>
<keyword evidence="8" id="KW-1185">Reference proteome</keyword>